<dbReference type="InterPro" id="IPR032675">
    <property type="entry name" value="LRR_dom_sf"/>
</dbReference>
<keyword evidence="5" id="KW-0812">Transmembrane</keyword>
<evidence type="ECO:0000256" key="3">
    <source>
        <dbReference type="ARBA" id="ARBA00022737"/>
    </source>
</evidence>
<feature type="region of interest" description="Disordered" evidence="4">
    <location>
        <begin position="322"/>
        <end position="343"/>
    </location>
</feature>
<dbReference type="Pfam" id="PF13855">
    <property type="entry name" value="LRR_8"/>
    <property type="match status" value="1"/>
</dbReference>
<feature type="domain" description="Ig-like" evidence="6">
    <location>
        <begin position="204"/>
        <end position="309"/>
    </location>
</feature>
<feature type="region of interest" description="Disordered" evidence="4">
    <location>
        <begin position="422"/>
        <end position="465"/>
    </location>
</feature>
<feature type="region of interest" description="Disordered" evidence="4">
    <location>
        <begin position="516"/>
        <end position="541"/>
    </location>
</feature>
<proteinExistence type="predicted"/>
<gene>
    <name evidence="7" type="ORF">BRAFLDRAFT_78015</name>
</gene>
<feature type="compositionally biased region" description="Basic and acidic residues" evidence="4">
    <location>
        <begin position="516"/>
        <end position="532"/>
    </location>
</feature>
<evidence type="ECO:0000259" key="6">
    <source>
        <dbReference type="PROSITE" id="PS50835"/>
    </source>
</evidence>
<keyword evidence="5" id="KW-1133">Transmembrane helix</keyword>
<dbReference type="PROSITE" id="PS50835">
    <property type="entry name" value="IG_LIKE"/>
    <property type="match status" value="1"/>
</dbReference>
<name>C3YDE7_BRAFL</name>
<dbReference type="AlphaFoldDB" id="C3YDE7"/>
<dbReference type="InterPro" id="IPR007110">
    <property type="entry name" value="Ig-like_dom"/>
</dbReference>
<evidence type="ECO:0000256" key="2">
    <source>
        <dbReference type="ARBA" id="ARBA00022729"/>
    </source>
</evidence>
<evidence type="ECO:0000313" key="7">
    <source>
        <dbReference type="EMBL" id="EEN61758.1"/>
    </source>
</evidence>
<protein>
    <recommendedName>
        <fullName evidence="6">Ig-like domain-containing protein</fullName>
    </recommendedName>
</protein>
<evidence type="ECO:0000256" key="5">
    <source>
        <dbReference type="SAM" id="Phobius"/>
    </source>
</evidence>
<accession>C3YDE7</accession>
<dbReference type="InParanoid" id="C3YDE7"/>
<dbReference type="InterPro" id="IPR001611">
    <property type="entry name" value="Leu-rich_rpt"/>
</dbReference>
<dbReference type="EMBL" id="GG666503">
    <property type="protein sequence ID" value="EEN61758.1"/>
    <property type="molecule type" value="Genomic_DNA"/>
</dbReference>
<dbReference type="PANTHER" id="PTHR24366">
    <property type="entry name" value="IG(IMMUNOGLOBULIN) AND LRR(LEUCINE RICH REPEAT) DOMAINS"/>
    <property type="match status" value="1"/>
</dbReference>
<keyword evidence="2" id="KW-0732">Signal</keyword>
<organism>
    <name type="scientific">Branchiostoma floridae</name>
    <name type="common">Florida lancelet</name>
    <name type="synonym">Amphioxus</name>
    <dbReference type="NCBI Taxonomy" id="7739"/>
    <lineage>
        <taxon>Eukaryota</taxon>
        <taxon>Metazoa</taxon>
        <taxon>Chordata</taxon>
        <taxon>Cephalochordata</taxon>
        <taxon>Leptocardii</taxon>
        <taxon>Amphioxiformes</taxon>
        <taxon>Branchiostomatidae</taxon>
        <taxon>Branchiostoma</taxon>
    </lineage>
</organism>
<dbReference type="PANTHER" id="PTHR24366:SF167">
    <property type="match status" value="1"/>
</dbReference>
<evidence type="ECO:0000256" key="1">
    <source>
        <dbReference type="ARBA" id="ARBA00022614"/>
    </source>
</evidence>
<sequence length="541" mass="60008">MPSTLADLLIQHQNITNIRVGDFHDLKSLTRLRIWDSHVVNLQPGCFQSLPRLKELDLRRNSIVRLKAETFKGLEQLGTLNLDHNEIYHIDNAVFPGLKKLKSLSIKDNCLYIIPQGIESIAIRSVYLTKNPISSVGNVGALSHLSRLDLVYNKIRCDCGLREIKTWILENEKTLWTIPCMDGETGTFKLIEDVPWDDLMCASPDVSIIADNRTVTGNVSLTCQTDCQDGFKRKFSWISSNGNQRSSSYEFSKNYTHVSKLSCKWSNITRMEKKRMCYSVLNILPMGSGTEGTYTCKVTANHTQNASASAVYQDITEGQDNIAQPDNITTKPSGRSTRKYNPQPLTTARDAMVSADDNAFEKDTPNCAPTRLSTTELIFAGLASFCGVGIILAAITVCVYKFRGICQMDNVGRRNVVDGGPGNDAQCSGTGGATVSHYENDNQVSDTVSDEERASDGHYENDDQLSDGIGRVTYEGLHTQDSATSASPEMRHQGAFNQKFAISGKTVRFRLCRVSGRDPNRSDVGSRRRPIDRSTVTSCRK</sequence>
<dbReference type="Gene3D" id="3.80.10.10">
    <property type="entry name" value="Ribonuclease Inhibitor"/>
    <property type="match status" value="1"/>
</dbReference>
<evidence type="ECO:0000256" key="4">
    <source>
        <dbReference type="SAM" id="MobiDB-lite"/>
    </source>
</evidence>
<keyword evidence="5" id="KW-0472">Membrane</keyword>
<dbReference type="InterPro" id="IPR003591">
    <property type="entry name" value="Leu-rich_rpt_typical-subtyp"/>
</dbReference>
<feature type="compositionally biased region" description="Basic and acidic residues" evidence="4">
    <location>
        <begin position="450"/>
        <end position="461"/>
    </location>
</feature>
<feature type="transmembrane region" description="Helical" evidence="5">
    <location>
        <begin position="377"/>
        <end position="400"/>
    </location>
</feature>
<reference evidence="7" key="1">
    <citation type="journal article" date="2008" name="Nature">
        <title>The amphioxus genome and the evolution of the chordate karyotype.</title>
        <authorList>
            <consortium name="US DOE Joint Genome Institute (JGI-PGF)"/>
            <person name="Putnam N.H."/>
            <person name="Butts T."/>
            <person name="Ferrier D.E.K."/>
            <person name="Furlong R.F."/>
            <person name="Hellsten U."/>
            <person name="Kawashima T."/>
            <person name="Robinson-Rechavi M."/>
            <person name="Shoguchi E."/>
            <person name="Terry A."/>
            <person name="Yu J.-K."/>
            <person name="Benito-Gutierrez E.L."/>
            <person name="Dubchak I."/>
            <person name="Garcia-Fernandez J."/>
            <person name="Gibson-Brown J.J."/>
            <person name="Grigoriev I.V."/>
            <person name="Horton A.C."/>
            <person name="de Jong P.J."/>
            <person name="Jurka J."/>
            <person name="Kapitonov V.V."/>
            <person name="Kohara Y."/>
            <person name="Kuroki Y."/>
            <person name="Lindquist E."/>
            <person name="Lucas S."/>
            <person name="Osoegawa K."/>
            <person name="Pennacchio L.A."/>
            <person name="Salamov A.A."/>
            <person name="Satou Y."/>
            <person name="Sauka-Spengler T."/>
            <person name="Schmutz J."/>
            <person name="Shin-I T."/>
            <person name="Toyoda A."/>
            <person name="Bronner-Fraser M."/>
            <person name="Fujiyama A."/>
            <person name="Holland L.Z."/>
            <person name="Holland P.W.H."/>
            <person name="Satoh N."/>
            <person name="Rokhsar D.S."/>
        </authorList>
    </citation>
    <scope>NUCLEOTIDE SEQUENCE [LARGE SCALE GENOMIC DNA]</scope>
    <source>
        <strain evidence="7">S238N-H82</strain>
        <tissue evidence="7">Testes</tissue>
    </source>
</reference>
<keyword evidence="1" id="KW-0433">Leucine-rich repeat</keyword>
<dbReference type="SUPFAM" id="SSF52058">
    <property type="entry name" value="L domain-like"/>
    <property type="match status" value="1"/>
</dbReference>
<dbReference type="SMART" id="SM00369">
    <property type="entry name" value="LRR_TYP"/>
    <property type="match status" value="5"/>
</dbReference>
<keyword evidence="3" id="KW-0677">Repeat</keyword>